<dbReference type="PANTHER" id="PTHR43065:SF10">
    <property type="entry name" value="PEROXIDE STRESS-ACTIVATED HISTIDINE KINASE MAK3"/>
    <property type="match status" value="1"/>
</dbReference>
<keyword evidence="3" id="KW-0597">Phosphoprotein</keyword>
<keyword evidence="6 10" id="KW-0418">Kinase</keyword>
<organism evidence="10 11">
    <name type="scientific">Pseudohalocynthiibacter aestuariivivens</name>
    <dbReference type="NCBI Taxonomy" id="1591409"/>
    <lineage>
        <taxon>Bacteria</taxon>
        <taxon>Pseudomonadati</taxon>
        <taxon>Pseudomonadota</taxon>
        <taxon>Alphaproteobacteria</taxon>
        <taxon>Rhodobacterales</taxon>
        <taxon>Paracoccaceae</taxon>
        <taxon>Pseudohalocynthiibacter</taxon>
    </lineage>
</organism>
<keyword evidence="7" id="KW-0067">ATP-binding</keyword>
<dbReference type="SMART" id="SM00388">
    <property type="entry name" value="HisKA"/>
    <property type="match status" value="1"/>
</dbReference>
<dbReference type="PANTHER" id="PTHR43065">
    <property type="entry name" value="SENSOR HISTIDINE KINASE"/>
    <property type="match status" value="1"/>
</dbReference>
<evidence type="ECO:0000256" key="8">
    <source>
        <dbReference type="ARBA" id="ARBA00023012"/>
    </source>
</evidence>
<keyword evidence="8" id="KW-0902">Two-component regulatory system</keyword>
<reference evidence="10 11" key="1">
    <citation type="submission" date="2024-09" db="EMBL/GenBank/DDBJ databases">
        <authorList>
            <person name="Sun Q."/>
            <person name="Mori K."/>
        </authorList>
    </citation>
    <scope>NUCLEOTIDE SEQUENCE [LARGE SCALE GENOMIC DNA]</scope>
    <source>
        <strain evidence="10 11">CECT 8726</strain>
    </source>
</reference>
<comment type="caution">
    <text evidence="10">The sequence shown here is derived from an EMBL/GenBank/DDBJ whole genome shotgun (WGS) entry which is preliminary data.</text>
</comment>
<evidence type="ECO:0000259" key="9">
    <source>
        <dbReference type="PROSITE" id="PS50109"/>
    </source>
</evidence>
<dbReference type="CDD" id="cd00082">
    <property type="entry name" value="HisKA"/>
    <property type="match status" value="1"/>
</dbReference>
<accession>A0ABV5JJR0</accession>
<evidence type="ECO:0000256" key="4">
    <source>
        <dbReference type="ARBA" id="ARBA00022679"/>
    </source>
</evidence>
<dbReference type="Proteomes" id="UP001589683">
    <property type="component" value="Unassembled WGS sequence"/>
</dbReference>
<dbReference type="EMBL" id="JBHMEA010000051">
    <property type="protein sequence ID" value="MFB9233687.1"/>
    <property type="molecule type" value="Genomic_DNA"/>
</dbReference>
<dbReference type="PROSITE" id="PS50109">
    <property type="entry name" value="HIS_KIN"/>
    <property type="match status" value="1"/>
</dbReference>
<proteinExistence type="predicted"/>
<gene>
    <name evidence="10" type="ORF">ACFFUT_17985</name>
</gene>
<dbReference type="GO" id="GO:0016301">
    <property type="term" value="F:kinase activity"/>
    <property type="evidence" value="ECO:0007669"/>
    <property type="project" value="UniProtKB-KW"/>
</dbReference>
<dbReference type="SUPFAM" id="SSF47384">
    <property type="entry name" value="Homodimeric domain of signal transducing histidine kinase"/>
    <property type="match status" value="1"/>
</dbReference>
<dbReference type="InterPro" id="IPR005467">
    <property type="entry name" value="His_kinase_dom"/>
</dbReference>
<dbReference type="InterPro" id="IPR035965">
    <property type="entry name" value="PAS-like_dom_sf"/>
</dbReference>
<dbReference type="EC" id="2.7.13.3" evidence="2"/>
<comment type="catalytic activity">
    <reaction evidence="1">
        <text>ATP + protein L-histidine = ADP + protein N-phospho-L-histidine.</text>
        <dbReference type="EC" id="2.7.13.3"/>
    </reaction>
</comment>
<evidence type="ECO:0000313" key="11">
    <source>
        <dbReference type="Proteomes" id="UP001589683"/>
    </source>
</evidence>
<evidence type="ECO:0000256" key="3">
    <source>
        <dbReference type="ARBA" id="ARBA00022553"/>
    </source>
</evidence>
<evidence type="ECO:0000256" key="6">
    <source>
        <dbReference type="ARBA" id="ARBA00022777"/>
    </source>
</evidence>
<dbReference type="Gene3D" id="3.30.450.20">
    <property type="entry name" value="PAS domain"/>
    <property type="match status" value="1"/>
</dbReference>
<dbReference type="SMART" id="SM00387">
    <property type="entry name" value="HATPase_c"/>
    <property type="match status" value="1"/>
</dbReference>
<dbReference type="SUPFAM" id="SSF55785">
    <property type="entry name" value="PYP-like sensor domain (PAS domain)"/>
    <property type="match status" value="1"/>
</dbReference>
<dbReference type="Pfam" id="PF13426">
    <property type="entry name" value="PAS_9"/>
    <property type="match status" value="1"/>
</dbReference>
<keyword evidence="11" id="KW-1185">Reference proteome</keyword>
<sequence>MNQDFELLLQDTIAALSEGVAIFDAEANLTLVNDSFCGMNRDIAEFLRPGLRWDIYLREAENRGVLTPDARRGLETIEADLLDGIDIDHSVQVNLNSSKAHLFRIKPTSDGGFILSQTEVVDYSAQADAAREAEILLSKVLEACPTSLTMSRVGDGKIIYRSPAARALLGSNKSCFSHFSKREERADFVTALLPDARVDDMRVTGVRADGTEFPAAISARLIDYRGEDMVVSSMDDLTDELAVQSELAQQRRQIFQAEKMSALGELLAGVAHELNNPLSIIVGNAEILKEDLEGTSQEGRIGKLGNAAERCVKIVRSFLSMARQEPLNPQPVSLRGIVETANDAMASVAPVPRVRITTDLPGNLPRVMVDEVQLAQVLINLLTNSVHAIHDAGIGDAIVIKGQREAKSGMVCLTISDNGPGVDDDIAGRIFDPLFTTKEVGKGTGVGLAFCHKVIASHNGIIRLEPKTDGGATFSIRLPYLTD</sequence>
<dbReference type="Gene3D" id="1.10.287.130">
    <property type="match status" value="1"/>
</dbReference>
<dbReference type="InterPro" id="IPR004358">
    <property type="entry name" value="Sig_transdc_His_kin-like_C"/>
</dbReference>
<keyword evidence="5" id="KW-0547">Nucleotide-binding</keyword>
<dbReference type="PRINTS" id="PR00344">
    <property type="entry name" value="BCTRLSENSOR"/>
</dbReference>
<dbReference type="Pfam" id="PF00512">
    <property type="entry name" value="HisKA"/>
    <property type="match status" value="1"/>
</dbReference>
<evidence type="ECO:0000256" key="5">
    <source>
        <dbReference type="ARBA" id="ARBA00022741"/>
    </source>
</evidence>
<evidence type="ECO:0000256" key="7">
    <source>
        <dbReference type="ARBA" id="ARBA00022840"/>
    </source>
</evidence>
<keyword evidence="4" id="KW-0808">Transferase</keyword>
<dbReference type="InterPro" id="IPR000014">
    <property type="entry name" value="PAS"/>
</dbReference>
<dbReference type="InterPro" id="IPR036890">
    <property type="entry name" value="HATPase_C_sf"/>
</dbReference>
<dbReference type="InterPro" id="IPR003594">
    <property type="entry name" value="HATPase_dom"/>
</dbReference>
<feature type="domain" description="Histidine kinase" evidence="9">
    <location>
        <begin position="269"/>
        <end position="482"/>
    </location>
</feature>
<dbReference type="InterPro" id="IPR003661">
    <property type="entry name" value="HisK_dim/P_dom"/>
</dbReference>
<evidence type="ECO:0000256" key="2">
    <source>
        <dbReference type="ARBA" id="ARBA00012438"/>
    </source>
</evidence>
<dbReference type="Pfam" id="PF02518">
    <property type="entry name" value="HATPase_c"/>
    <property type="match status" value="1"/>
</dbReference>
<name>A0ABV5JJR0_9RHOB</name>
<protein>
    <recommendedName>
        <fullName evidence="2">histidine kinase</fullName>
        <ecNumber evidence="2">2.7.13.3</ecNumber>
    </recommendedName>
</protein>
<dbReference type="SUPFAM" id="SSF55874">
    <property type="entry name" value="ATPase domain of HSP90 chaperone/DNA topoisomerase II/histidine kinase"/>
    <property type="match status" value="1"/>
</dbReference>
<evidence type="ECO:0000313" key="10">
    <source>
        <dbReference type="EMBL" id="MFB9233687.1"/>
    </source>
</evidence>
<dbReference type="Gene3D" id="3.30.565.10">
    <property type="entry name" value="Histidine kinase-like ATPase, C-terminal domain"/>
    <property type="match status" value="1"/>
</dbReference>
<evidence type="ECO:0000256" key="1">
    <source>
        <dbReference type="ARBA" id="ARBA00000085"/>
    </source>
</evidence>
<dbReference type="InterPro" id="IPR036097">
    <property type="entry name" value="HisK_dim/P_sf"/>
</dbReference>
<dbReference type="RefSeq" id="WP_213889523.1">
    <property type="nucleotide sequence ID" value="NZ_JAGFNU010000007.1"/>
</dbReference>